<name>D5EKE4_CORAD</name>
<protein>
    <recommendedName>
        <fullName evidence="4">o-succinylbenzoate synthase</fullName>
        <ecNumber evidence="4">4.2.1.113</ecNumber>
    </recommendedName>
</protein>
<dbReference type="OrthoDB" id="3725747at2"/>
<dbReference type="InterPro" id="IPR036849">
    <property type="entry name" value="Enolase-like_C_sf"/>
</dbReference>
<evidence type="ECO:0000313" key="7">
    <source>
        <dbReference type="Proteomes" id="UP000000925"/>
    </source>
</evidence>
<reference evidence="6 7" key="1">
    <citation type="journal article" date="2010" name="Stand. Genomic Sci.">
        <title>Complete genome sequence of Coraliomargarita akajimensis type strain (04OKA010-24).</title>
        <authorList>
            <person name="Mavromatis K."/>
            <person name="Abt B."/>
            <person name="Brambilla E."/>
            <person name="Lapidus A."/>
            <person name="Copeland A."/>
            <person name="Deshpande S."/>
            <person name="Nolan M."/>
            <person name="Lucas S."/>
            <person name="Tice H."/>
            <person name="Cheng J.F."/>
            <person name="Han C."/>
            <person name="Detter J.C."/>
            <person name="Woyke T."/>
            <person name="Goodwin L."/>
            <person name="Pitluck S."/>
            <person name="Held B."/>
            <person name="Brettin T."/>
            <person name="Tapia R."/>
            <person name="Ivanova N."/>
            <person name="Mikhailova N."/>
            <person name="Pati A."/>
            <person name="Liolios K."/>
            <person name="Chen A."/>
            <person name="Palaniappan K."/>
            <person name="Land M."/>
            <person name="Hauser L."/>
            <person name="Chang Y.J."/>
            <person name="Jeffries C.D."/>
            <person name="Rohde M."/>
            <person name="Goker M."/>
            <person name="Bristow J."/>
            <person name="Eisen J.A."/>
            <person name="Markowitz V."/>
            <person name="Hugenholtz P."/>
            <person name="Klenk H.P."/>
            <person name="Kyrpides N.C."/>
        </authorList>
    </citation>
    <scope>NUCLEOTIDE SEQUENCE [LARGE SCALE GENOMIC DNA]</scope>
    <source>
        <strain evidence="7">DSM 45221 / IAM 15411 / JCM 23193 / KCTC 12865</strain>
    </source>
</reference>
<dbReference type="SFLD" id="SFLDG00180">
    <property type="entry name" value="muconate_cycloisomerase"/>
    <property type="match status" value="1"/>
</dbReference>
<dbReference type="InterPro" id="IPR013342">
    <property type="entry name" value="Mandelate_racemase_C"/>
</dbReference>
<dbReference type="PANTHER" id="PTHR48073:SF2">
    <property type="entry name" value="O-SUCCINYLBENZOATE SYNTHASE"/>
    <property type="match status" value="1"/>
</dbReference>
<evidence type="ECO:0000256" key="3">
    <source>
        <dbReference type="ARBA" id="ARBA00023239"/>
    </source>
</evidence>
<gene>
    <name evidence="6" type="ordered locus">Caka_1875</name>
</gene>
<dbReference type="CDD" id="cd03320">
    <property type="entry name" value="OSBS"/>
    <property type="match status" value="1"/>
</dbReference>
<dbReference type="SFLD" id="SFLDS00001">
    <property type="entry name" value="Enolase"/>
    <property type="match status" value="1"/>
</dbReference>
<evidence type="ECO:0000256" key="4">
    <source>
        <dbReference type="NCBIfam" id="TIGR01927"/>
    </source>
</evidence>
<dbReference type="eggNOG" id="COG4948">
    <property type="taxonomic scope" value="Bacteria"/>
</dbReference>
<keyword evidence="2" id="KW-0460">Magnesium</keyword>
<proteinExistence type="predicted"/>
<dbReference type="SFLD" id="SFLDF00009">
    <property type="entry name" value="o-succinylbenzoate_synthase"/>
    <property type="match status" value="1"/>
</dbReference>
<dbReference type="Gene3D" id="3.20.20.120">
    <property type="entry name" value="Enolase-like C-terminal domain"/>
    <property type="match status" value="1"/>
</dbReference>
<dbReference type="EMBL" id="CP001998">
    <property type="protein sequence ID" value="ADE54893.1"/>
    <property type="molecule type" value="Genomic_DNA"/>
</dbReference>
<dbReference type="AlphaFoldDB" id="D5EKE4"/>
<keyword evidence="3" id="KW-0456">Lyase</keyword>
<evidence type="ECO:0000259" key="5">
    <source>
        <dbReference type="SMART" id="SM00922"/>
    </source>
</evidence>
<evidence type="ECO:0000256" key="2">
    <source>
        <dbReference type="ARBA" id="ARBA00022842"/>
    </source>
</evidence>
<dbReference type="GO" id="GO:0046872">
    <property type="term" value="F:metal ion binding"/>
    <property type="evidence" value="ECO:0007669"/>
    <property type="project" value="UniProtKB-KW"/>
</dbReference>
<dbReference type="Pfam" id="PF13378">
    <property type="entry name" value="MR_MLE_C"/>
    <property type="match status" value="1"/>
</dbReference>
<keyword evidence="7" id="KW-1185">Reference proteome</keyword>
<dbReference type="GO" id="GO:0043748">
    <property type="term" value="F:O-succinylbenzoate synthase activity"/>
    <property type="evidence" value="ECO:0007669"/>
    <property type="project" value="UniProtKB-EC"/>
</dbReference>
<dbReference type="PANTHER" id="PTHR48073">
    <property type="entry name" value="O-SUCCINYLBENZOATE SYNTHASE-RELATED"/>
    <property type="match status" value="1"/>
</dbReference>
<organism evidence="6 7">
    <name type="scientific">Coraliomargarita akajimensis (strain DSM 45221 / IAM 15411 / JCM 23193 / KCTC 12865 / 04OKA010-24)</name>
    <dbReference type="NCBI Taxonomy" id="583355"/>
    <lineage>
        <taxon>Bacteria</taxon>
        <taxon>Pseudomonadati</taxon>
        <taxon>Verrucomicrobiota</taxon>
        <taxon>Opitutia</taxon>
        <taxon>Puniceicoccales</taxon>
        <taxon>Coraliomargaritaceae</taxon>
        <taxon>Coraliomargarita</taxon>
    </lineage>
</organism>
<dbReference type="STRING" id="583355.Caka_1875"/>
<dbReference type="EC" id="4.2.1.113" evidence="4"/>
<evidence type="ECO:0000256" key="1">
    <source>
        <dbReference type="ARBA" id="ARBA00022723"/>
    </source>
</evidence>
<dbReference type="Proteomes" id="UP000000925">
    <property type="component" value="Chromosome"/>
</dbReference>
<dbReference type="InterPro" id="IPR041338">
    <property type="entry name" value="OSBS_N"/>
</dbReference>
<dbReference type="InterPro" id="IPR029065">
    <property type="entry name" value="Enolase_C-like"/>
</dbReference>
<dbReference type="KEGG" id="caa:Caka_1875"/>
<dbReference type="NCBIfam" id="TIGR01927">
    <property type="entry name" value="menC_gam_Gplu"/>
    <property type="match status" value="1"/>
</dbReference>
<dbReference type="InterPro" id="IPR029017">
    <property type="entry name" value="Enolase-like_N"/>
</dbReference>
<dbReference type="SUPFAM" id="SSF51604">
    <property type="entry name" value="Enolase C-terminal domain-like"/>
    <property type="match status" value="1"/>
</dbReference>
<dbReference type="GO" id="GO:0009234">
    <property type="term" value="P:menaquinone biosynthetic process"/>
    <property type="evidence" value="ECO:0007669"/>
    <property type="project" value="UniProtKB-UniRule"/>
</dbReference>
<dbReference type="RefSeq" id="WP_013043615.1">
    <property type="nucleotide sequence ID" value="NC_014008.1"/>
</dbReference>
<evidence type="ECO:0000313" key="6">
    <source>
        <dbReference type="EMBL" id="ADE54893.1"/>
    </source>
</evidence>
<sequence length="332" mass="36628">MSYRFTYRPYRRKFIRPLRTALGEWREREGFILRIEAESGAIGYGEVAPIPEFGSESLDVAREYLEGLASGNSLIGAEQVPCCAFAVSSALQQIAEPEVELGVMELAGLLPAGLGALAVAERRVADGYDTLKWKIGVESVAMEQAVFERMDQSLPQGVRIRLDANGSWDLNTWCRWQDFLCERRERLDYVEQPLPVGEEMVMGELMRASGLPIALDESLQGQAGRELLRSGEWSGPLVVKPALMGDLQVLADELAPVAEQVVLSSVFETRVGLMAARALLACLPLCQRAHGFDTGNMFSDVLSWESQSVSIQGPATTDTFEQVWHSLPFPSN</sequence>
<dbReference type="SMART" id="SM00922">
    <property type="entry name" value="MR_MLE"/>
    <property type="match status" value="1"/>
</dbReference>
<dbReference type="Pfam" id="PF21508">
    <property type="entry name" value="MenC_N"/>
    <property type="match status" value="1"/>
</dbReference>
<keyword evidence="1" id="KW-0479">Metal-binding</keyword>
<dbReference type="Gene3D" id="3.30.390.10">
    <property type="entry name" value="Enolase-like, N-terminal domain"/>
    <property type="match status" value="1"/>
</dbReference>
<accession>D5EKE4</accession>
<dbReference type="HOGENOM" id="CLU_030273_0_2_0"/>
<dbReference type="SUPFAM" id="SSF54826">
    <property type="entry name" value="Enolase N-terminal domain-like"/>
    <property type="match status" value="1"/>
</dbReference>
<feature type="domain" description="Mandelate racemase/muconate lactonizing enzyme C-terminal" evidence="5">
    <location>
        <begin position="114"/>
        <end position="212"/>
    </location>
</feature>